<gene>
    <name evidence="2" type="ORF">DF168_01637</name>
</gene>
<keyword evidence="1" id="KW-0472">Membrane</keyword>
<dbReference type="AlphaFoldDB" id="A0A2Z4AH12"/>
<evidence type="ECO:0000256" key="1">
    <source>
        <dbReference type="SAM" id="Phobius"/>
    </source>
</evidence>
<feature type="transmembrane region" description="Helical" evidence="1">
    <location>
        <begin position="80"/>
        <end position="98"/>
    </location>
</feature>
<feature type="transmembrane region" description="Helical" evidence="1">
    <location>
        <begin position="28"/>
        <end position="44"/>
    </location>
</feature>
<proteinExistence type="predicted"/>
<organism evidence="2 3">
    <name type="scientific">Candidatus Moanibacter tarae</name>
    <dbReference type="NCBI Taxonomy" id="2200854"/>
    <lineage>
        <taxon>Bacteria</taxon>
        <taxon>Pseudomonadati</taxon>
        <taxon>Verrucomicrobiota</taxon>
        <taxon>Opitutia</taxon>
        <taxon>Puniceicoccales</taxon>
        <taxon>Puniceicoccales incertae sedis</taxon>
        <taxon>Candidatus Moanibacter</taxon>
    </lineage>
</organism>
<protein>
    <submittedName>
        <fullName evidence="2">Uncharacterized protein</fullName>
    </submittedName>
</protein>
<keyword evidence="1" id="KW-0812">Transmembrane</keyword>
<name>A0A2Z4AH12_9BACT</name>
<dbReference type="KEGG" id="mtar:DF168_01637"/>
<evidence type="ECO:0000313" key="3">
    <source>
        <dbReference type="Proteomes" id="UP000247465"/>
    </source>
</evidence>
<accession>A0A2Z4AH12</accession>
<dbReference type="Proteomes" id="UP000247465">
    <property type="component" value="Chromosome"/>
</dbReference>
<feature type="transmembrane region" description="Helical" evidence="1">
    <location>
        <begin position="51"/>
        <end position="68"/>
    </location>
</feature>
<dbReference type="EMBL" id="CP029803">
    <property type="protein sequence ID" value="AWT60428.1"/>
    <property type="molecule type" value="Genomic_DNA"/>
</dbReference>
<evidence type="ECO:0000313" key="2">
    <source>
        <dbReference type="EMBL" id="AWT60428.1"/>
    </source>
</evidence>
<keyword evidence="1" id="KW-1133">Transmembrane helix</keyword>
<reference evidence="2 3" key="1">
    <citation type="submission" date="2018-06" db="EMBL/GenBank/DDBJ databases">
        <title>Draft Genome Sequence of a Novel Marine Bacterium Related to the Verrucomicrobia.</title>
        <authorList>
            <person name="Vosseberg J."/>
            <person name="Martijn J."/>
            <person name="Ettema T.J.G."/>
        </authorList>
    </citation>
    <scope>NUCLEOTIDE SEQUENCE [LARGE SCALE GENOMIC DNA]</scope>
    <source>
        <strain evidence="2">TARA_B100001123</strain>
    </source>
</reference>
<sequence>MATRIIVGLIVLISLIQGLATVDSGGILPLALVVLGLIYGAMAVDAEDATSFLVVALAVGAAAQADVLNNIQAIGAHLDAVVGQISVALYAGVVTVLVKRILSRLGLKASG</sequence>